<keyword evidence="1" id="KW-0963">Cytoplasm</keyword>
<protein>
    <recommendedName>
        <fullName evidence="2">MobA-like NTP transferase domain-containing protein</fullName>
    </recommendedName>
</protein>
<dbReference type="EMBL" id="MEUJ01000004">
    <property type="protein sequence ID" value="OGC40116.1"/>
    <property type="molecule type" value="Genomic_DNA"/>
</dbReference>
<name>A0A1F4U599_UNCSA</name>
<dbReference type="InterPro" id="IPR029044">
    <property type="entry name" value="Nucleotide-diphossugar_trans"/>
</dbReference>
<dbReference type="SUPFAM" id="SSF53448">
    <property type="entry name" value="Nucleotide-diphospho-sugar transferases"/>
    <property type="match status" value="1"/>
</dbReference>
<gene>
    <name evidence="3" type="ORF">A2438_02350</name>
</gene>
<dbReference type="GO" id="GO:0043743">
    <property type="term" value="F:LPPG:FO 2-phospho-L-lactate transferase activity"/>
    <property type="evidence" value="ECO:0007669"/>
    <property type="project" value="InterPro"/>
</dbReference>
<accession>A0A1F4U599</accession>
<dbReference type="InterPro" id="IPR036412">
    <property type="entry name" value="HAD-like_sf"/>
</dbReference>
<dbReference type="PANTHER" id="PTHR30135">
    <property type="entry name" value="UNCHARACTERIZED PROTEIN YVCK-RELATED"/>
    <property type="match status" value="1"/>
</dbReference>
<dbReference type="InterPro" id="IPR002882">
    <property type="entry name" value="CofD"/>
</dbReference>
<dbReference type="Proteomes" id="UP000179242">
    <property type="component" value="Unassembled WGS sequence"/>
</dbReference>
<dbReference type="InterPro" id="IPR025877">
    <property type="entry name" value="MobA-like_NTP_Trfase"/>
</dbReference>
<dbReference type="AlphaFoldDB" id="A0A1F4U599"/>
<dbReference type="InterPro" id="IPR010119">
    <property type="entry name" value="Gluconeogen_factor"/>
</dbReference>
<organism evidence="3 4">
    <name type="scientific">candidate division WOR-1 bacterium RIFOXYC2_FULL_46_14</name>
    <dbReference type="NCBI Taxonomy" id="1802587"/>
    <lineage>
        <taxon>Bacteria</taxon>
        <taxon>Bacillati</taxon>
        <taxon>Saganbacteria</taxon>
    </lineage>
</organism>
<comment type="caution">
    <text evidence="3">The sequence shown here is derived from an EMBL/GenBank/DDBJ whole genome shotgun (WGS) entry which is preliminary data.</text>
</comment>
<dbReference type="Pfam" id="PF12804">
    <property type="entry name" value="NTP_transf_3"/>
    <property type="match status" value="1"/>
</dbReference>
<evidence type="ECO:0000256" key="1">
    <source>
        <dbReference type="ARBA" id="ARBA00022490"/>
    </source>
</evidence>
<dbReference type="SUPFAM" id="SSF142338">
    <property type="entry name" value="CofD-like"/>
    <property type="match status" value="1"/>
</dbReference>
<evidence type="ECO:0000259" key="2">
    <source>
        <dbReference type="Pfam" id="PF12804"/>
    </source>
</evidence>
<sequence length="1064" mass="118609">MHSAVVAQTLGTNKIIGRLVGQKISSEGLVGLFDKLWISQASCSVTLFSGGTGSNGLSSSLADVSGVDLSVLLNAYDDGKSTGKIRHDFNMLGPSDIAKNIVNLLDPQMEGSSAIKLFLGMRLSKSFSPAEHLESLRRITTCEDPGGTDFEKAFYLLPAGVRESFRSYLKYFYRRALRVSPDYDLRDFGVRNLVFTGVYMKNGRYNTAIEELSGLLGVRGRIILNDSQSLWLVALTEKGEFLASEAEIVDRLLEQEIDNTYLLAKPASKKEIDALGQMKTVEEKKRFLEERDVAIELSAEARIAMSADVLVFAPTTFSSSLAPTIKTKRFPSDYKSSLALKVCILNLVRERGKRTASEQLLTMESLFQAELRKDTFIHDLLDYVIVNTHGYRVDINGGKTHIPIDIEDLKKLGLNVIEADIEDSVVPGHHVSDKLAKLILVLQRLDRLNCCYREGCIVPKSSSVLERDRMVLENLLSNPLKFEEVRERVHNLGNRILGIRRLEEYSPISPVRIMIAAGGQSTRLKSEYPKALYPINGEPALLHLIRRVSGIDRDFIVLTNEDNDAAIRDTLSQAGINPNTVVGLPMGTGSSILVAEDSLDPSIKNVMIVWGDAANVRLSTMREALFIHEALGDPDVTMPTCWEGNPYAGIERDSDGNVIGIFQTKEDPQTRRQYGEHDASLFVVRRDRLFEGIKRLRRWIGESGLRKDIDLLQSFRFFGDEGAKMIAFAGADPRETQGFNTVAEAAIVETYQIELENGTRFSVPIEEELYRKKADLSASVDGTGNYSQDHQAEIMWARFTYAIEQQYRAAIFDVDENLTDLQGEVPPRMISHLLGFAESGIPVAFISGRLEGSLNKMLLSKLAEKAKKDTSLLQRFYAYPSVGALGFRLDSPDELLYDRKIPKYVLSAAMSLIRRYLLDFEDLYYVADHKITIMPHERMRQGNLLALINYLMEYAGIPLKARISSSIYSDASIILTSSDYGSEVHKGVALYDFSGRIGVDIDQIVKVGDRGGKENVDHEMLVGMGSFSSADFDPDSEDQIALPLVSNKKNLGAVEWLFPQLRFV</sequence>
<dbReference type="InterPro" id="IPR038136">
    <property type="entry name" value="CofD-like_dom_sf"/>
</dbReference>
<dbReference type="Gene3D" id="3.90.550.10">
    <property type="entry name" value="Spore Coat Polysaccharide Biosynthesis Protein SpsA, Chain A"/>
    <property type="match status" value="1"/>
</dbReference>
<proteinExistence type="predicted"/>
<dbReference type="Pfam" id="PF01933">
    <property type="entry name" value="CofD"/>
    <property type="match status" value="1"/>
</dbReference>
<dbReference type="GO" id="GO:0016779">
    <property type="term" value="F:nucleotidyltransferase activity"/>
    <property type="evidence" value="ECO:0007669"/>
    <property type="project" value="UniProtKB-ARBA"/>
</dbReference>
<dbReference type="SUPFAM" id="SSF56784">
    <property type="entry name" value="HAD-like"/>
    <property type="match status" value="1"/>
</dbReference>
<dbReference type="Gene3D" id="3.40.50.10680">
    <property type="entry name" value="CofD-like domains"/>
    <property type="match status" value="1"/>
</dbReference>
<evidence type="ECO:0000313" key="3">
    <source>
        <dbReference type="EMBL" id="OGC40116.1"/>
    </source>
</evidence>
<dbReference type="PANTHER" id="PTHR30135:SF3">
    <property type="entry name" value="GLUCONEOGENESIS FACTOR-RELATED"/>
    <property type="match status" value="1"/>
</dbReference>
<feature type="domain" description="MobA-like NTP transferase" evidence="2">
    <location>
        <begin position="514"/>
        <end position="643"/>
    </location>
</feature>
<reference evidence="3 4" key="1">
    <citation type="journal article" date="2016" name="Nat. Commun.">
        <title>Thousands of microbial genomes shed light on interconnected biogeochemical processes in an aquifer system.</title>
        <authorList>
            <person name="Anantharaman K."/>
            <person name="Brown C.T."/>
            <person name="Hug L.A."/>
            <person name="Sharon I."/>
            <person name="Castelle C.J."/>
            <person name="Probst A.J."/>
            <person name="Thomas B.C."/>
            <person name="Singh A."/>
            <person name="Wilkins M.J."/>
            <person name="Karaoz U."/>
            <person name="Brodie E.L."/>
            <person name="Williams K.H."/>
            <person name="Hubbard S.S."/>
            <person name="Banfield J.F."/>
        </authorList>
    </citation>
    <scope>NUCLEOTIDE SEQUENCE [LARGE SCALE GENOMIC DNA]</scope>
</reference>
<evidence type="ECO:0000313" key="4">
    <source>
        <dbReference type="Proteomes" id="UP000179242"/>
    </source>
</evidence>